<dbReference type="InterPro" id="IPR051532">
    <property type="entry name" value="Ester_Hydrolysis_Enzymes"/>
</dbReference>
<evidence type="ECO:0000313" key="3">
    <source>
        <dbReference type="Proteomes" id="UP000664044"/>
    </source>
</evidence>
<dbReference type="PANTHER" id="PTHR30383:SF5">
    <property type="entry name" value="SGNH HYDROLASE-TYPE ESTERASE DOMAIN-CONTAINING PROTEIN"/>
    <property type="match status" value="1"/>
</dbReference>
<dbReference type="SUPFAM" id="SSF52266">
    <property type="entry name" value="SGNH hydrolase"/>
    <property type="match status" value="1"/>
</dbReference>
<dbReference type="Gene3D" id="3.40.50.1110">
    <property type="entry name" value="SGNH hydrolase"/>
    <property type="match status" value="1"/>
</dbReference>
<name>A0ABS3G3B7_9FLAO</name>
<sequence>MKINSIKYNILILLVISVFNFQLSAQEYPTLWNEIVDFKELDASDSISKNRILFIGSSSFKFWKDVNDYFPNHQIINRGFGGSTLVDVTRYFYDIVVPYNPDQIIIYCGENDFAFDNDLSVEEFFLRFETLYGMIRVNFPRATINYLSIKPSPSRMNILDKSIEANKMIADYLDNKANASYIDIFYPMLDEGGNIKEEIFLDDRLHMNAKGYQIWQKVMAPYLK</sequence>
<comment type="caution">
    <text evidence="2">The sequence shown here is derived from an EMBL/GenBank/DDBJ whole genome shotgun (WGS) entry which is preliminary data.</text>
</comment>
<evidence type="ECO:0000313" key="2">
    <source>
        <dbReference type="EMBL" id="MBO0353453.1"/>
    </source>
</evidence>
<dbReference type="Pfam" id="PF13472">
    <property type="entry name" value="Lipase_GDSL_2"/>
    <property type="match status" value="1"/>
</dbReference>
<accession>A0ABS3G3B7</accession>
<gene>
    <name evidence="2" type="ORF">J0656_05435</name>
</gene>
<proteinExistence type="predicted"/>
<organism evidence="2 3">
    <name type="scientific">Flagellimonas aurea</name>
    <dbReference type="NCBI Taxonomy" id="2915619"/>
    <lineage>
        <taxon>Bacteria</taxon>
        <taxon>Pseudomonadati</taxon>
        <taxon>Bacteroidota</taxon>
        <taxon>Flavobacteriia</taxon>
        <taxon>Flavobacteriales</taxon>
        <taxon>Flavobacteriaceae</taxon>
        <taxon>Flagellimonas</taxon>
    </lineage>
</organism>
<dbReference type="InterPro" id="IPR013830">
    <property type="entry name" value="SGNH_hydro"/>
</dbReference>
<feature type="domain" description="SGNH hydrolase-type esterase" evidence="1">
    <location>
        <begin position="66"/>
        <end position="214"/>
    </location>
</feature>
<reference evidence="2 3" key="1">
    <citation type="submission" date="2021-03" db="EMBL/GenBank/DDBJ databases">
        <title>Muricauda lutimaris sp. nov. and Muricauda ruestringensis sp. nov, two marine members of the Flavobacteriaceae isolated from deep sea sediments of Western Pacific.</title>
        <authorList>
            <person name="Zhao S."/>
            <person name="Liu R."/>
        </authorList>
    </citation>
    <scope>NUCLEOTIDE SEQUENCE [LARGE SCALE GENOMIC DNA]</scope>
    <source>
        <strain evidence="2 3">BC31-1-A7</strain>
    </source>
</reference>
<dbReference type="EMBL" id="JAFLNL010000002">
    <property type="protein sequence ID" value="MBO0353453.1"/>
    <property type="molecule type" value="Genomic_DNA"/>
</dbReference>
<dbReference type="RefSeq" id="WP_207032095.1">
    <property type="nucleotide sequence ID" value="NZ_JAFLNL010000002.1"/>
</dbReference>
<dbReference type="PANTHER" id="PTHR30383">
    <property type="entry name" value="THIOESTERASE 1/PROTEASE 1/LYSOPHOSPHOLIPASE L1"/>
    <property type="match status" value="1"/>
</dbReference>
<keyword evidence="3" id="KW-1185">Reference proteome</keyword>
<evidence type="ECO:0000259" key="1">
    <source>
        <dbReference type="Pfam" id="PF13472"/>
    </source>
</evidence>
<protein>
    <submittedName>
        <fullName evidence="2">G-D-S-L family lipolytic protein</fullName>
    </submittedName>
</protein>
<dbReference type="Proteomes" id="UP000664044">
    <property type="component" value="Unassembled WGS sequence"/>
</dbReference>
<dbReference type="InterPro" id="IPR036514">
    <property type="entry name" value="SGNH_hydro_sf"/>
</dbReference>